<dbReference type="PROSITE" id="PS50104">
    <property type="entry name" value="TIR"/>
    <property type="match status" value="1"/>
</dbReference>
<dbReference type="InterPro" id="IPR002182">
    <property type="entry name" value="NB-ARC"/>
</dbReference>
<dbReference type="Pfam" id="PF01582">
    <property type="entry name" value="TIR"/>
    <property type="match status" value="1"/>
</dbReference>
<evidence type="ECO:0000256" key="1">
    <source>
        <dbReference type="ARBA" id="ARBA00022614"/>
    </source>
</evidence>
<name>A0A398AKD1_BRACM</name>
<dbReference type="GO" id="GO:0007165">
    <property type="term" value="P:signal transduction"/>
    <property type="evidence" value="ECO:0007669"/>
    <property type="project" value="InterPro"/>
</dbReference>
<reference evidence="7 8" key="1">
    <citation type="submission" date="2018-06" db="EMBL/GenBank/DDBJ databases">
        <title>WGS assembly of Brassica rapa FPsc.</title>
        <authorList>
            <person name="Bowman J."/>
            <person name="Kohchi T."/>
            <person name="Yamato K."/>
            <person name="Jenkins J."/>
            <person name="Shu S."/>
            <person name="Ishizaki K."/>
            <person name="Yamaoka S."/>
            <person name="Nishihama R."/>
            <person name="Nakamura Y."/>
            <person name="Berger F."/>
            <person name="Adam C."/>
            <person name="Aki S."/>
            <person name="Althoff F."/>
            <person name="Araki T."/>
            <person name="Arteaga-Vazquez M."/>
            <person name="Balasubrmanian S."/>
            <person name="Bauer D."/>
            <person name="Boehm C."/>
            <person name="Briginshaw L."/>
            <person name="Caballero-Perez J."/>
            <person name="Catarino B."/>
            <person name="Chen F."/>
            <person name="Chiyoda S."/>
            <person name="Chovatia M."/>
            <person name="Davies K."/>
            <person name="Delmans M."/>
            <person name="Demura T."/>
            <person name="Dierschke T."/>
            <person name="Dolan L."/>
            <person name="Dorantes-Acosta A."/>
            <person name="Eklund D."/>
            <person name="Florent S."/>
            <person name="Flores-Sandoval E."/>
            <person name="Fujiyama A."/>
            <person name="Fukuzawa H."/>
            <person name="Galik B."/>
            <person name="Grimanelli D."/>
            <person name="Grimwood J."/>
            <person name="Grossniklaus U."/>
            <person name="Hamada T."/>
            <person name="Haseloff J."/>
            <person name="Hetherington A."/>
            <person name="Higo A."/>
            <person name="Hirakawa Y."/>
            <person name="Hundley H."/>
            <person name="Ikeda Y."/>
            <person name="Inoue K."/>
            <person name="Inoue S."/>
            <person name="Ishida S."/>
            <person name="Jia Q."/>
            <person name="Kakita M."/>
            <person name="Kanazawa T."/>
            <person name="Kawai Y."/>
            <person name="Kawashima T."/>
            <person name="Kennedy M."/>
            <person name="Kinose K."/>
            <person name="Kinoshita T."/>
            <person name="Kohara Y."/>
            <person name="Koide E."/>
            <person name="Komatsu K."/>
            <person name="Kopischke S."/>
            <person name="Kubo M."/>
            <person name="Kyozuka J."/>
            <person name="Lagercrantz U."/>
            <person name="Lin S."/>
            <person name="Lindquist E."/>
            <person name="Lipzen A."/>
            <person name="Lu C."/>
            <person name="Luna E."/>
            <person name="Martienssen R."/>
            <person name="Minamino N."/>
            <person name="Mizutani M."/>
            <person name="Mizutani M."/>
            <person name="Mochizuki N."/>
            <person name="Monte I."/>
            <person name="Mosher R."/>
            <person name="Nagasaki H."/>
            <person name="Nakagami H."/>
            <person name="Naramoto S."/>
            <person name="Nishitani K."/>
            <person name="Ohtani M."/>
            <person name="Okamoto T."/>
            <person name="Okumura M."/>
            <person name="Phillips J."/>
            <person name="Pollak B."/>
            <person name="Reinders A."/>
            <person name="Roevekamp M."/>
            <person name="Sano R."/>
            <person name="Sawa S."/>
            <person name="Schmid M."/>
            <person name="Shirakawa M."/>
            <person name="Solano R."/>
            <person name="Spunde A."/>
            <person name="Suetsugu N."/>
            <person name="Sugano S."/>
            <person name="Sugiyama A."/>
            <person name="Sun R."/>
            <person name="Suzuki Y."/>
            <person name="Takenaka M."/>
            <person name="Takezawa D."/>
            <person name="Tomogane H."/>
            <person name="Tsuzuki M."/>
            <person name="Ueda T."/>
            <person name="Umeda M."/>
            <person name="Ward J."/>
            <person name="Watanabe Y."/>
            <person name="Yazaki K."/>
            <person name="Yokoyama R."/>
            <person name="Yoshitake Y."/>
            <person name="Yotsui I."/>
            <person name="Zachgo S."/>
            <person name="Schmutz J."/>
        </authorList>
    </citation>
    <scope>NUCLEOTIDE SEQUENCE [LARGE SCALE GENOMIC DNA]</scope>
    <source>
        <strain evidence="8">cv. B-3</strain>
    </source>
</reference>
<dbReference type="SUPFAM" id="SSF46785">
    <property type="entry name" value="Winged helix' DNA-binding domain"/>
    <property type="match status" value="1"/>
</dbReference>
<evidence type="ECO:0000256" key="2">
    <source>
        <dbReference type="ARBA" id="ARBA00022737"/>
    </source>
</evidence>
<evidence type="ECO:0000256" key="4">
    <source>
        <dbReference type="SAM" id="MobiDB-lite"/>
    </source>
</evidence>
<dbReference type="InterPro" id="IPR000157">
    <property type="entry name" value="TIR_dom"/>
</dbReference>
<proteinExistence type="predicted"/>
<dbReference type="PROSITE" id="PS51697">
    <property type="entry name" value="ALOG"/>
    <property type="match status" value="1"/>
</dbReference>
<protein>
    <submittedName>
        <fullName evidence="7">Uncharacterized protein</fullName>
    </submittedName>
</protein>
<dbReference type="GO" id="GO:0006952">
    <property type="term" value="P:defense response"/>
    <property type="evidence" value="ECO:0007669"/>
    <property type="project" value="UniProtKB-KW"/>
</dbReference>
<dbReference type="PRINTS" id="PR00364">
    <property type="entry name" value="DISEASERSIST"/>
</dbReference>
<dbReference type="EMBL" id="CM010628">
    <property type="protein sequence ID" value="RID78199.1"/>
    <property type="molecule type" value="Genomic_DNA"/>
</dbReference>
<dbReference type="Pfam" id="PF23286">
    <property type="entry name" value="LRR_13"/>
    <property type="match status" value="1"/>
</dbReference>
<feature type="compositionally biased region" description="Polar residues" evidence="4">
    <location>
        <begin position="303"/>
        <end position="319"/>
    </location>
</feature>
<organism evidence="7 8">
    <name type="scientific">Brassica campestris</name>
    <name type="common">Field mustard</name>
    <dbReference type="NCBI Taxonomy" id="3711"/>
    <lineage>
        <taxon>Eukaryota</taxon>
        <taxon>Viridiplantae</taxon>
        <taxon>Streptophyta</taxon>
        <taxon>Embryophyta</taxon>
        <taxon>Tracheophyta</taxon>
        <taxon>Spermatophyta</taxon>
        <taxon>Magnoliopsida</taxon>
        <taxon>eudicotyledons</taxon>
        <taxon>Gunneridae</taxon>
        <taxon>Pentapetalae</taxon>
        <taxon>rosids</taxon>
        <taxon>malvids</taxon>
        <taxon>Brassicales</taxon>
        <taxon>Brassicaceae</taxon>
        <taxon>Brassiceae</taxon>
        <taxon>Brassica</taxon>
    </lineage>
</organism>
<evidence type="ECO:0000259" key="5">
    <source>
        <dbReference type="PROSITE" id="PS50104"/>
    </source>
</evidence>
<evidence type="ECO:0000256" key="3">
    <source>
        <dbReference type="ARBA" id="ARBA00022821"/>
    </source>
</evidence>
<dbReference type="InterPro" id="IPR044974">
    <property type="entry name" value="Disease_R_plants"/>
</dbReference>
<dbReference type="InterPro" id="IPR058192">
    <property type="entry name" value="WHD_ROQ1-like"/>
</dbReference>
<dbReference type="InterPro" id="IPR032675">
    <property type="entry name" value="LRR_dom_sf"/>
</dbReference>
<gene>
    <name evidence="7" type="ORF">BRARA_A01046</name>
</gene>
<feature type="domain" description="ALOG" evidence="6">
    <location>
        <begin position="335"/>
        <end position="432"/>
    </location>
</feature>
<dbReference type="FunFam" id="3.80.10.10:FF:000386">
    <property type="entry name" value="Disease resistance protein RPS4"/>
    <property type="match status" value="1"/>
</dbReference>
<dbReference type="InterPro" id="IPR058546">
    <property type="entry name" value="RPS4B/Roq1-like_LRR"/>
</dbReference>
<dbReference type="InterPro" id="IPR035897">
    <property type="entry name" value="Toll_tir_struct_dom_sf"/>
</dbReference>
<dbReference type="Proteomes" id="UP000264353">
    <property type="component" value="Chromosome A1"/>
</dbReference>
<evidence type="ECO:0000313" key="8">
    <source>
        <dbReference type="Proteomes" id="UP000264353"/>
    </source>
</evidence>
<dbReference type="SUPFAM" id="SSF52058">
    <property type="entry name" value="L domain-like"/>
    <property type="match status" value="1"/>
</dbReference>
<dbReference type="InterPro" id="IPR011713">
    <property type="entry name" value="Leu-rich_rpt_3"/>
</dbReference>
<dbReference type="AlphaFoldDB" id="A0A398AKD1"/>
<dbReference type="SUPFAM" id="SSF52540">
    <property type="entry name" value="P-loop containing nucleoside triphosphate hydrolases"/>
    <property type="match status" value="1"/>
</dbReference>
<evidence type="ECO:0000259" key="6">
    <source>
        <dbReference type="PROSITE" id="PS51697"/>
    </source>
</evidence>
<dbReference type="Gene3D" id="3.40.50.300">
    <property type="entry name" value="P-loop containing nucleotide triphosphate hydrolases"/>
    <property type="match status" value="1"/>
</dbReference>
<dbReference type="Pfam" id="PF07725">
    <property type="entry name" value="LRR_3"/>
    <property type="match status" value="1"/>
</dbReference>
<dbReference type="InterPro" id="IPR036390">
    <property type="entry name" value="WH_DNA-bd_sf"/>
</dbReference>
<accession>A0A398AKD1</accession>
<dbReference type="InterPro" id="IPR006936">
    <property type="entry name" value="ALOG_dom"/>
</dbReference>
<dbReference type="InterPro" id="IPR027417">
    <property type="entry name" value="P-loop_NTPase"/>
</dbReference>
<dbReference type="GO" id="GO:0043531">
    <property type="term" value="F:ADP binding"/>
    <property type="evidence" value="ECO:0007669"/>
    <property type="project" value="InterPro"/>
</dbReference>
<feature type="compositionally biased region" description="Low complexity" evidence="4">
    <location>
        <begin position="103"/>
        <end position="113"/>
    </location>
</feature>
<keyword evidence="2" id="KW-0677">Repeat</keyword>
<dbReference type="SUPFAM" id="SSF52200">
    <property type="entry name" value="Toll/Interleukin receptor TIR domain"/>
    <property type="match status" value="1"/>
</dbReference>
<keyword evidence="1" id="KW-0433">Leucine-rich repeat</keyword>
<feature type="region of interest" description="Disordered" evidence="4">
    <location>
        <begin position="300"/>
        <end position="319"/>
    </location>
</feature>
<dbReference type="PANTHER" id="PTHR11017:SF549">
    <property type="entry name" value="DISEASE RESISTANCE PROTEIN RPP2A"/>
    <property type="match status" value="1"/>
</dbReference>
<feature type="domain" description="TIR" evidence="5">
    <location>
        <begin position="421"/>
        <end position="584"/>
    </location>
</feature>
<keyword evidence="3" id="KW-0611">Plant defense</keyword>
<dbReference type="Pfam" id="PF00931">
    <property type="entry name" value="NB-ARC"/>
    <property type="match status" value="1"/>
</dbReference>
<evidence type="ECO:0000313" key="7">
    <source>
        <dbReference type="EMBL" id="RID78199.1"/>
    </source>
</evidence>
<dbReference type="PANTHER" id="PTHR11017">
    <property type="entry name" value="LEUCINE-RICH REPEAT-CONTAINING PROTEIN"/>
    <property type="match status" value="1"/>
</dbReference>
<feature type="region of interest" description="Disordered" evidence="4">
    <location>
        <begin position="89"/>
        <end position="122"/>
    </location>
</feature>
<sequence length="1233" mass="138287">MVNLKGRIKRLVSDLNKKCKNINHKEIIPYAKLKIGNCDETMHLEVKDRGYDEYDNESSINGLYSLSLSLSLSPIPNSNLLMDLSDVRGGSRHRVDPSLPGDATLATTSSSTSGDHTPPLLGFHGPSSLISSEVTNALAKEPGSVDNSNNRLVLELDIGGDKSTQEKVMKKLAALSGINYISLDPETGTLTIKGDIKLNMVLEKVERYCNCKRVQVSGEPVMMVEPKKESVIEQPKKEDQKSVLEGEVSVGEALTNEQPKKEDQKSVLEGEVSVGEALTNEQPKKEDQKNVLEGEISMGEALTSEQSPRSTAGSGDSCSGINIPVVPGKSIITPPNVRNLDDDWYSFRDFLNQRMRPLTLSGCTANDAIDFLYMRQTAGNAEALVGRLSAACEAYGITPKENPFRSLAVISYLKGTRGITREEDCISVFACNDNLDEDGTHLIEAIMKELHAQGVTPLTYNLSWRENLDGEMLYRASVAIMVVSNSSAYSSQSLDHLVAIMEHWKAKHLVIIPVYFKITPSDICRLEGRFEQVLPSYSDSVQVERIQKWKAALTELASIDGHQWSKGNQFMLAKKVARNTCFRLDLKNSKNLVRILALLNHPQPLDAEIEGIWGMAGIGKTSIAREIFEILSPQYDLCYFLQDFHRMCKSKGLRQIRDDFLSKVFREEKLWIGASDTKPSFMRDWFQNRAILVVIDDVSNARDAEYVVGGFSWFSRGHRIILTSRSKQVLVQCKVKEPYEMQQLCEIEAFRLCKLYLKEESAIMSELMSCSSGIPLALKVLVSSVSKPHMNDMEEHLRSLRINPPTKIQEAFRRSFDGLDENGKNIFLDLACFFRGENKDHVVQLLDACGFFTYLGICDLIDESLISLVNNRIEIPIPFQDIGRFIVHEEDMDPCERSRLWDSNDIIDVLTNNSGTEAIEGIFLDASDLTCELSPTVFSNMYRLRLLKFYCSNTSGNQCKLSLPQGLDTLPDELRLLHWEHYPLGYLPQKFIPENLVEINMPYSNMEKLWEGKKNLEKLKKIKLSHSRKLTDVLMLSEAMNLEHIDLEGCTSLIDVSTSITHLGKLVSLNMKECCHLRSLSSMVDLTSLKVVNLSGCSKLEDIPDFSPNLEELYLAGTAITELPVSVENLTELSTLDLENCVRLQKLPSGVRNSKSIANLKLSGCTSLEPRKRKKVSLEAQGNQIGKKCKTGSVKSIKMKRYETLVRKSERFWRHGAKRLMARTSTLRDPIAS</sequence>
<dbReference type="Gene3D" id="3.40.50.10140">
    <property type="entry name" value="Toll/interleukin-1 receptor homology (TIR) domain"/>
    <property type="match status" value="1"/>
</dbReference>
<dbReference type="Gene3D" id="3.80.10.10">
    <property type="entry name" value="Ribonuclease Inhibitor"/>
    <property type="match status" value="2"/>
</dbReference>
<dbReference type="Pfam" id="PF23282">
    <property type="entry name" value="WHD_ROQ1"/>
    <property type="match status" value="1"/>
</dbReference>